<feature type="domain" description="Calponin-homology (CH)" evidence="2">
    <location>
        <begin position="1"/>
        <end position="89"/>
    </location>
</feature>
<accession>A0A1V9XS12</accession>
<evidence type="ECO:0000313" key="4">
    <source>
        <dbReference type="Proteomes" id="UP000192247"/>
    </source>
</evidence>
<evidence type="ECO:0000313" key="3">
    <source>
        <dbReference type="EMBL" id="OQR76294.1"/>
    </source>
</evidence>
<keyword evidence="1" id="KW-0677">Repeat</keyword>
<dbReference type="SMART" id="SM00033">
    <property type="entry name" value="CH"/>
    <property type="match status" value="2"/>
</dbReference>
<dbReference type="PANTHER" id="PTHR38537">
    <property type="entry name" value="JITTERBUG, ISOFORM N"/>
    <property type="match status" value="1"/>
</dbReference>
<dbReference type="GO" id="GO:0030036">
    <property type="term" value="P:actin cytoskeleton organization"/>
    <property type="evidence" value="ECO:0007669"/>
    <property type="project" value="InterPro"/>
</dbReference>
<evidence type="ECO:0000256" key="1">
    <source>
        <dbReference type="ARBA" id="ARBA00022737"/>
    </source>
</evidence>
<dbReference type="SUPFAM" id="SSF47576">
    <property type="entry name" value="Calponin-homology domain, CH-domain"/>
    <property type="match status" value="2"/>
</dbReference>
<evidence type="ECO:0000259" key="2">
    <source>
        <dbReference type="PROSITE" id="PS50021"/>
    </source>
</evidence>
<organism evidence="3 4">
    <name type="scientific">Tropilaelaps mercedesae</name>
    <dbReference type="NCBI Taxonomy" id="418985"/>
    <lineage>
        <taxon>Eukaryota</taxon>
        <taxon>Metazoa</taxon>
        <taxon>Ecdysozoa</taxon>
        <taxon>Arthropoda</taxon>
        <taxon>Chelicerata</taxon>
        <taxon>Arachnida</taxon>
        <taxon>Acari</taxon>
        <taxon>Parasitiformes</taxon>
        <taxon>Mesostigmata</taxon>
        <taxon>Gamasina</taxon>
        <taxon>Dermanyssoidea</taxon>
        <taxon>Laelapidae</taxon>
        <taxon>Tropilaelaps</taxon>
    </lineage>
</organism>
<dbReference type="InterPro" id="IPR044801">
    <property type="entry name" value="Filamin"/>
</dbReference>
<dbReference type="InterPro" id="IPR001715">
    <property type="entry name" value="CH_dom"/>
</dbReference>
<feature type="non-terminal residue" evidence="3">
    <location>
        <position position="1"/>
    </location>
</feature>
<dbReference type="AlphaFoldDB" id="A0A1V9XS12"/>
<dbReference type="GO" id="GO:0051015">
    <property type="term" value="F:actin filament binding"/>
    <property type="evidence" value="ECO:0007669"/>
    <property type="project" value="InterPro"/>
</dbReference>
<protein>
    <submittedName>
        <fullName evidence="3">Filamin-A-like</fullName>
    </submittedName>
</protein>
<sequence length="251" mass="28144">SELDVSNFSTDWNSGVLLSALVDYCKPGLIPDWRNLNPNNGYENCKLAMETAREQLNIPIVLRPEDLASEKLDELSGMTYLSYYMNDSSAGYRAILNWVRQYLPYINNFTTDWNDGSALCELVNKLGGSVDMSALSRIPHEFENNCFRGITAAHTQLNIPKTISSKEMSDPEVQALAIMGYLAKFQKHASKEMSSSRKNERVYVRGVDLNNVHVNKGATFEIIGVDPSINVEKDVTVEVVQIRNGQKVSVR</sequence>
<keyword evidence="4" id="KW-1185">Reference proteome</keyword>
<dbReference type="OrthoDB" id="18740at2759"/>
<dbReference type="CDD" id="cd21185">
    <property type="entry name" value="CH_jitterbug-like_rpt3"/>
    <property type="match status" value="1"/>
</dbReference>
<dbReference type="Pfam" id="PF00307">
    <property type="entry name" value="CH"/>
    <property type="match status" value="2"/>
</dbReference>
<proteinExistence type="predicted"/>
<dbReference type="PROSITE" id="PS50021">
    <property type="entry name" value="CH"/>
    <property type="match status" value="1"/>
</dbReference>
<dbReference type="InParanoid" id="A0A1V9XS12"/>
<dbReference type="InterPro" id="IPR036872">
    <property type="entry name" value="CH_dom_sf"/>
</dbReference>
<dbReference type="EMBL" id="MNPL01005017">
    <property type="protein sequence ID" value="OQR76294.1"/>
    <property type="molecule type" value="Genomic_DNA"/>
</dbReference>
<dbReference type="Gene3D" id="1.10.418.10">
    <property type="entry name" value="Calponin-like domain"/>
    <property type="match status" value="2"/>
</dbReference>
<dbReference type="PANTHER" id="PTHR38537:SF8">
    <property type="entry name" value="FILAMIN-A"/>
    <property type="match status" value="1"/>
</dbReference>
<dbReference type="Proteomes" id="UP000192247">
    <property type="component" value="Unassembled WGS sequence"/>
</dbReference>
<dbReference type="STRING" id="418985.A0A1V9XS12"/>
<comment type="caution">
    <text evidence="3">The sequence shown here is derived from an EMBL/GenBank/DDBJ whole genome shotgun (WGS) entry which is preliminary data.</text>
</comment>
<reference evidence="3 4" key="1">
    <citation type="journal article" date="2017" name="Gigascience">
        <title>Draft genome of the honey bee ectoparasitic mite, Tropilaelaps mercedesae, is shaped by the parasitic life history.</title>
        <authorList>
            <person name="Dong X."/>
            <person name="Armstrong S.D."/>
            <person name="Xia D."/>
            <person name="Makepeace B.L."/>
            <person name="Darby A.C."/>
            <person name="Kadowaki T."/>
        </authorList>
    </citation>
    <scope>NUCLEOTIDE SEQUENCE [LARGE SCALE GENOMIC DNA]</scope>
    <source>
        <strain evidence="3">Wuxi-XJTLU</strain>
    </source>
</reference>
<gene>
    <name evidence="3" type="ORF">BIW11_07867</name>
</gene>
<name>A0A1V9XS12_9ACAR</name>